<dbReference type="Pfam" id="PF00005">
    <property type="entry name" value="ABC_tran"/>
    <property type="match status" value="2"/>
</dbReference>
<dbReference type="InterPro" id="IPR032781">
    <property type="entry name" value="ABC_tran_Xtn"/>
</dbReference>
<gene>
    <name evidence="5" type="ORF">AVDCRST_MAG86-2397</name>
</gene>
<evidence type="ECO:0000256" key="3">
    <source>
        <dbReference type="ARBA" id="ARBA00022840"/>
    </source>
</evidence>
<evidence type="ECO:0000256" key="2">
    <source>
        <dbReference type="ARBA" id="ARBA00022741"/>
    </source>
</evidence>
<dbReference type="CDD" id="cd03221">
    <property type="entry name" value="ABCF_EF-3"/>
    <property type="match status" value="1"/>
</dbReference>
<name>A0A6J4VJ12_9DEIN</name>
<dbReference type="InterPro" id="IPR003439">
    <property type="entry name" value="ABC_transporter-like_ATP-bd"/>
</dbReference>
<dbReference type="GO" id="GO:0016887">
    <property type="term" value="F:ATP hydrolysis activity"/>
    <property type="evidence" value="ECO:0007669"/>
    <property type="project" value="InterPro"/>
</dbReference>
<dbReference type="SMART" id="SM00382">
    <property type="entry name" value="AAA"/>
    <property type="match status" value="2"/>
</dbReference>
<dbReference type="InterPro" id="IPR017871">
    <property type="entry name" value="ABC_transporter-like_CS"/>
</dbReference>
<proteinExistence type="predicted"/>
<dbReference type="InterPro" id="IPR027417">
    <property type="entry name" value="P-loop_NTPase"/>
</dbReference>
<keyword evidence="1" id="KW-0677">Repeat</keyword>
<accession>A0A6J4VJ12</accession>
<dbReference type="AlphaFoldDB" id="A0A6J4VJ12"/>
<dbReference type="InterPro" id="IPR003593">
    <property type="entry name" value="AAA+_ATPase"/>
</dbReference>
<keyword evidence="2" id="KW-0547">Nucleotide-binding</keyword>
<dbReference type="PROSITE" id="PS00211">
    <property type="entry name" value="ABC_TRANSPORTER_1"/>
    <property type="match status" value="1"/>
</dbReference>
<keyword evidence="3" id="KW-0067">ATP-binding</keyword>
<dbReference type="InterPro" id="IPR050611">
    <property type="entry name" value="ABCF"/>
</dbReference>
<reference evidence="5" key="1">
    <citation type="submission" date="2020-02" db="EMBL/GenBank/DDBJ databases">
        <authorList>
            <person name="Meier V. D."/>
        </authorList>
    </citation>
    <scope>NUCLEOTIDE SEQUENCE</scope>
    <source>
        <strain evidence="5">AVDCRST_MAG86</strain>
    </source>
</reference>
<dbReference type="SUPFAM" id="SSF52540">
    <property type="entry name" value="P-loop containing nucleoside triphosphate hydrolases"/>
    <property type="match status" value="2"/>
</dbReference>
<dbReference type="GO" id="GO:0005524">
    <property type="term" value="F:ATP binding"/>
    <property type="evidence" value="ECO:0007669"/>
    <property type="project" value="UniProtKB-KW"/>
</dbReference>
<dbReference type="Gene3D" id="3.40.50.300">
    <property type="entry name" value="P-loop containing nucleotide triphosphate hydrolases"/>
    <property type="match status" value="2"/>
</dbReference>
<dbReference type="PANTHER" id="PTHR19211:SF14">
    <property type="entry name" value="ATP-BINDING CASSETTE SUB-FAMILY F MEMBER 1"/>
    <property type="match status" value="1"/>
</dbReference>
<sequence>MSLILQASGLGYRYPAHADPLFEHLDLTLYAGDHVALLGANGTGKTTLLRILAGTLPVQSGQLTTHIEPFYLRQEDALTGEASVVDAVLETYPDLGPLRAELSRLEAAGVPDPLRYADLLAEFAEGGGFVVEVALQAELAALGYAPDELLARPLTDLSGGERRLLRLVAAFARPQALYLLDEPTNYLDERATAYLTRKLRETDAACLIVSHDRHFLDETVDGVLELERGGLRRYSGTYSSFWEQKETEYRDRARRAGKLKREITQLREQERTYKVWGARKEKEKSGAADRGFIGARAARLMRRGIQAKERLQGRITDLEEAKPWVEKRYEVAFEAVAIPPGACLNARDVCVLGRKVSLTLEYGERLAVAGANGAGKTTLLRALLSLTVNAGEVSWDKRAAVGYLPQRWDDLHDAEAVAARFARDEHPHARTLLGALGVSGEAFARPLANLSEGQKRKVRLVELIVQKPNVLILDEPTTHLDYVSVEMLEAALLDFPGTLILVSHDRYLLERTTTRRLGL</sequence>
<feature type="domain" description="ABC transporter" evidence="4">
    <location>
        <begin position="5"/>
        <end position="253"/>
    </location>
</feature>
<dbReference type="FunFam" id="3.40.50.300:FF:000011">
    <property type="entry name" value="Putative ABC transporter ATP-binding component"/>
    <property type="match status" value="1"/>
</dbReference>
<evidence type="ECO:0000256" key="1">
    <source>
        <dbReference type="ARBA" id="ARBA00022737"/>
    </source>
</evidence>
<evidence type="ECO:0000313" key="5">
    <source>
        <dbReference type="EMBL" id="CAA9577353.1"/>
    </source>
</evidence>
<dbReference type="PROSITE" id="PS50893">
    <property type="entry name" value="ABC_TRANSPORTER_2"/>
    <property type="match status" value="1"/>
</dbReference>
<protein>
    <submittedName>
        <fullName evidence="5">COG0488: ATPase components of ABC transporters with duplicated ATPase domains</fullName>
    </submittedName>
</protein>
<organism evidence="5">
    <name type="scientific">uncultured Truepera sp</name>
    <dbReference type="NCBI Taxonomy" id="543023"/>
    <lineage>
        <taxon>Bacteria</taxon>
        <taxon>Thermotogati</taxon>
        <taxon>Deinococcota</taxon>
        <taxon>Deinococci</taxon>
        <taxon>Trueperales</taxon>
        <taxon>Trueperaceae</taxon>
        <taxon>Truepera</taxon>
        <taxon>environmental samples</taxon>
    </lineage>
</organism>
<dbReference type="Pfam" id="PF12848">
    <property type="entry name" value="ABC_tran_Xtn"/>
    <property type="match status" value="1"/>
</dbReference>
<evidence type="ECO:0000259" key="4">
    <source>
        <dbReference type="PROSITE" id="PS50893"/>
    </source>
</evidence>
<dbReference type="EMBL" id="CADCWP010000205">
    <property type="protein sequence ID" value="CAA9577353.1"/>
    <property type="molecule type" value="Genomic_DNA"/>
</dbReference>
<dbReference type="PANTHER" id="PTHR19211">
    <property type="entry name" value="ATP-BINDING TRANSPORT PROTEIN-RELATED"/>
    <property type="match status" value="1"/>
</dbReference>